<keyword evidence="6" id="KW-0732">Signal</keyword>
<gene>
    <name evidence="8" type="ORF">ASIM_LOCUS15754</name>
</gene>
<reference evidence="8 9" key="2">
    <citation type="submission" date="2018-11" db="EMBL/GenBank/DDBJ databases">
        <authorList>
            <consortium name="Pathogen Informatics"/>
        </authorList>
    </citation>
    <scope>NUCLEOTIDE SEQUENCE [LARGE SCALE GENOMIC DNA]</scope>
</reference>
<dbReference type="Pfam" id="PF01094">
    <property type="entry name" value="ANF_receptor"/>
    <property type="match status" value="1"/>
</dbReference>
<dbReference type="GO" id="GO:0038023">
    <property type="term" value="F:signaling receptor activity"/>
    <property type="evidence" value="ECO:0007669"/>
    <property type="project" value="TreeGrafter"/>
</dbReference>
<keyword evidence="2 5" id="KW-0812">Transmembrane</keyword>
<dbReference type="GO" id="GO:0016020">
    <property type="term" value="C:membrane"/>
    <property type="evidence" value="ECO:0007669"/>
    <property type="project" value="UniProtKB-SubCell"/>
</dbReference>
<dbReference type="SUPFAM" id="SSF53822">
    <property type="entry name" value="Periplasmic binding protein-like I"/>
    <property type="match status" value="1"/>
</dbReference>
<accession>A0A0M3K5V7</accession>
<organism evidence="10">
    <name type="scientific">Anisakis simplex</name>
    <name type="common">Herring worm</name>
    <dbReference type="NCBI Taxonomy" id="6269"/>
    <lineage>
        <taxon>Eukaryota</taxon>
        <taxon>Metazoa</taxon>
        <taxon>Ecdysozoa</taxon>
        <taxon>Nematoda</taxon>
        <taxon>Chromadorea</taxon>
        <taxon>Rhabditida</taxon>
        <taxon>Spirurina</taxon>
        <taxon>Ascaridomorpha</taxon>
        <taxon>Ascaridoidea</taxon>
        <taxon>Anisakidae</taxon>
        <taxon>Anisakis</taxon>
        <taxon>Anisakis simplex complex</taxon>
    </lineage>
</organism>
<dbReference type="InterPro" id="IPR001828">
    <property type="entry name" value="ANF_lig-bd_rcpt"/>
</dbReference>
<dbReference type="WBParaSite" id="ASIM_0001634801-mRNA-1">
    <property type="protein sequence ID" value="ASIM_0001634801-mRNA-1"/>
    <property type="gene ID" value="ASIM_0001634801"/>
</dbReference>
<feature type="signal peptide" evidence="6">
    <location>
        <begin position="1"/>
        <end position="17"/>
    </location>
</feature>
<name>A0A0M3K5V7_ANISI</name>
<dbReference type="InterPro" id="IPR028082">
    <property type="entry name" value="Peripla_BP_I"/>
</dbReference>
<evidence type="ECO:0000313" key="8">
    <source>
        <dbReference type="EMBL" id="VDK55950.1"/>
    </source>
</evidence>
<dbReference type="PANTHER" id="PTHR44755:SF8">
    <property type="entry name" value="RECEPTOR LIGAND BINDING REGION DOMAIN-CONTAINING PROTEIN"/>
    <property type="match status" value="1"/>
</dbReference>
<keyword evidence="4 5" id="KW-0472">Membrane</keyword>
<evidence type="ECO:0000313" key="9">
    <source>
        <dbReference type="Proteomes" id="UP000267096"/>
    </source>
</evidence>
<proteinExistence type="predicted"/>
<evidence type="ECO:0000256" key="3">
    <source>
        <dbReference type="ARBA" id="ARBA00022989"/>
    </source>
</evidence>
<dbReference type="EMBL" id="UYRR01032535">
    <property type="protein sequence ID" value="VDK55950.1"/>
    <property type="molecule type" value="Genomic_DNA"/>
</dbReference>
<feature type="domain" description="Receptor ligand binding region" evidence="7">
    <location>
        <begin position="63"/>
        <end position="401"/>
    </location>
</feature>
<dbReference type="Proteomes" id="UP000267096">
    <property type="component" value="Unassembled WGS sequence"/>
</dbReference>
<reference evidence="10" key="1">
    <citation type="submission" date="2017-02" db="UniProtKB">
        <authorList>
            <consortium name="WormBaseParasite"/>
        </authorList>
    </citation>
    <scope>IDENTIFICATION</scope>
</reference>
<dbReference type="GO" id="GO:0007165">
    <property type="term" value="P:signal transduction"/>
    <property type="evidence" value="ECO:0007669"/>
    <property type="project" value="TreeGrafter"/>
</dbReference>
<comment type="subcellular location">
    <subcellularLocation>
        <location evidence="1">Membrane</location>
    </subcellularLocation>
</comment>
<feature type="transmembrane region" description="Helical" evidence="5">
    <location>
        <begin position="468"/>
        <end position="490"/>
    </location>
</feature>
<evidence type="ECO:0000259" key="7">
    <source>
        <dbReference type="Pfam" id="PF01094"/>
    </source>
</evidence>
<dbReference type="Gene3D" id="3.40.50.2300">
    <property type="match status" value="2"/>
</dbReference>
<dbReference type="AlphaFoldDB" id="A0A0M3K5V7"/>
<protein>
    <submittedName>
        <fullName evidence="10">ANF_receptor domain-containing protein</fullName>
    </submittedName>
</protein>
<evidence type="ECO:0000256" key="2">
    <source>
        <dbReference type="ARBA" id="ARBA00022692"/>
    </source>
</evidence>
<feature type="chain" id="PRO_5043121267" evidence="6">
    <location>
        <begin position="18"/>
        <end position="525"/>
    </location>
</feature>
<evidence type="ECO:0000313" key="10">
    <source>
        <dbReference type="WBParaSite" id="ASIM_0001634801-mRNA-1"/>
    </source>
</evidence>
<keyword evidence="3 5" id="KW-1133">Transmembrane helix</keyword>
<dbReference type="CDD" id="cd06352">
    <property type="entry name" value="PBP1_NPR_GC-like"/>
    <property type="match status" value="1"/>
</dbReference>
<evidence type="ECO:0000256" key="6">
    <source>
        <dbReference type="SAM" id="SignalP"/>
    </source>
</evidence>
<evidence type="ECO:0000256" key="4">
    <source>
        <dbReference type="ARBA" id="ARBA00023136"/>
    </source>
</evidence>
<dbReference type="InterPro" id="IPR052612">
    <property type="entry name" value="ANP_Clearance_Receptor"/>
</dbReference>
<dbReference type="GO" id="GO:0017046">
    <property type="term" value="F:peptide hormone binding"/>
    <property type="evidence" value="ECO:0007669"/>
    <property type="project" value="TreeGrafter"/>
</dbReference>
<dbReference type="OrthoDB" id="1890790at2759"/>
<sequence length="525" mass="59655">MLVSSWLKIVLIGGVFAFVRRAEVKKNGHQVNIRIGHLLKNNSALAHEPDVLRLCAKELALRSILPANFTLEVFTMSSCEAFNGVEHAAFMHYKRSTTVYFGPGCNDEMLVIGRLASRWNVPIIAHTSGHDALANRHIFTTLGSVALTSAIEMAKATHTFIQLNRWKQVAIVRSSEDYERLSVYSLANVLKGSQISVNIQLEVNSMATVDDLLASNILKTLKRSARIIIVELGMDLDTVTNFMIAVHRCGMKTEEFVYILPWLAHVSFKHYLFHVNDYYPWEASGVDKHEVKAAFENTIIITAHGYDHKLVNEFQLKFAQETGILCSHYASITYMSLYDALYLYGLALRDAFDETDSEHVYLNGSFLWQKMINRQFIGMSGHVLTNKKAIRVPSYAIYHVSNGTVRVVQQMKATLRGDCSRADDDEEDCFEHVPHELINDYWPSNDGKLPEDEPYCGFDASLCDYTNVFVLAAIIACFTISAPVTYLVYLREREKRLYDMTWRIPRESVRLVDDSRAVSSLYFKD</sequence>
<dbReference type="PANTHER" id="PTHR44755">
    <property type="entry name" value="NATRIURETIC PEPTIDE RECEPTOR 3-RELATED"/>
    <property type="match status" value="1"/>
</dbReference>
<evidence type="ECO:0000256" key="1">
    <source>
        <dbReference type="ARBA" id="ARBA00004370"/>
    </source>
</evidence>
<keyword evidence="9" id="KW-1185">Reference proteome</keyword>
<evidence type="ECO:0000256" key="5">
    <source>
        <dbReference type="SAM" id="Phobius"/>
    </source>
</evidence>